<evidence type="ECO:0000313" key="2">
    <source>
        <dbReference type="EMBL" id="KAK1734619.1"/>
    </source>
</evidence>
<organism evidence="2 3">
    <name type="scientific">Skeletonema marinoi</name>
    <dbReference type="NCBI Taxonomy" id="267567"/>
    <lineage>
        <taxon>Eukaryota</taxon>
        <taxon>Sar</taxon>
        <taxon>Stramenopiles</taxon>
        <taxon>Ochrophyta</taxon>
        <taxon>Bacillariophyta</taxon>
        <taxon>Coscinodiscophyceae</taxon>
        <taxon>Thalassiosirophycidae</taxon>
        <taxon>Thalassiosirales</taxon>
        <taxon>Skeletonemataceae</taxon>
        <taxon>Skeletonema</taxon>
        <taxon>Skeletonema marinoi-dohrnii complex</taxon>
    </lineage>
</organism>
<feature type="transmembrane region" description="Helical" evidence="1">
    <location>
        <begin position="55"/>
        <end position="82"/>
    </location>
</feature>
<dbReference type="Proteomes" id="UP001224775">
    <property type="component" value="Unassembled WGS sequence"/>
</dbReference>
<proteinExistence type="predicted"/>
<keyword evidence="1" id="KW-0472">Membrane</keyword>
<comment type="caution">
    <text evidence="2">The sequence shown here is derived from an EMBL/GenBank/DDBJ whole genome shotgun (WGS) entry which is preliminary data.</text>
</comment>
<keyword evidence="1" id="KW-0812">Transmembrane</keyword>
<reference evidence="2" key="1">
    <citation type="submission" date="2023-06" db="EMBL/GenBank/DDBJ databases">
        <title>Survivors Of The Sea: Transcriptome response of Skeletonema marinoi to long-term dormancy.</title>
        <authorList>
            <person name="Pinder M.I.M."/>
            <person name="Kourtchenko O."/>
            <person name="Robertson E.K."/>
            <person name="Larsson T."/>
            <person name="Maumus F."/>
            <person name="Osuna-Cruz C.M."/>
            <person name="Vancaester E."/>
            <person name="Stenow R."/>
            <person name="Vandepoele K."/>
            <person name="Ploug H."/>
            <person name="Bruchert V."/>
            <person name="Godhe A."/>
            <person name="Topel M."/>
        </authorList>
    </citation>
    <scope>NUCLEOTIDE SEQUENCE</scope>
    <source>
        <strain evidence="2">R05AC</strain>
    </source>
</reference>
<gene>
    <name evidence="2" type="ORF">QTG54_014492</name>
</gene>
<keyword evidence="3" id="KW-1185">Reference proteome</keyword>
<evidence type="ECO:0000256" key="1">
    <source>
        <dbReference type="SAM" id="Phobius"/>
    </source>
</evidence>
<accession>A0AAD8XVG8</accession>
<keyword evidence="1" id="KW-1133">Transmembrane helix</keyword>
<sequence>MQIDTLFFENFTLPFRAAIGLFLALITLAGFYTFEKTREQQIKKTERAKKQGREPTLYMPHSVVMLFNVHSFNFLMLTFAFAGNMDPPYLLATAWLSFVPSSPFLC</sequence>
<feature type="transmembrane region" description="Helical" evidence="1">
    <location>
        <begin position="15"/>
        <end position="34"/>
    </location>
</feature>
<name>A0AAD8XVG8_9STRA</name>
<evidence type="ECO:0000313" key="3">
    <source>
        <dbReference type="Proteomes" id="UP001224775"/>
    </source>
</evidence>
<protein>
    <submittedName>
        <fullName evidence="2">Uncharacterized protein</fullName>
    </submittedName>
</protein>
<dbReference type="AlphaFoldDB" id="A0AAD8XVG8"/>
<dbReference type="EMBL" id="JATAAI010000037">
    <property type="protein sequence ID" value="KAK1734619.1"/>
    <property type="molecule type" value="Genomic_DNA"/>
</dbReference>